<keyword evidence="2" id="KW-0732">Signal</keyword>
<name>U6MGJ7_9EIME</name>
<feature type="signal peptide" evidence="2">
    <location>
        <begin position="1"/>
        <end position="25"/>
    </location>
</feature>
<evidence type="ECO:0000256" key="1">
    <source>
        <dbReference type="SAM" id="Phobius"/>
    </source>
</evidence>
<reference evidence="3" key="1">
    <citation type="submission" date="2013-10" db="EMBL/GenBank/DDBJ databases">
        <title>Genomic analysis of the causative agents of coccidiosis in chickens.</title>
        <authorList>
            <person name="Reid A.J."/>
            <person name="Blake D."/>
            <person name="Billington K."/>
            <person name="Browne H."/>
            <person name="Dunn M."/>
            <person name="Hung S."/>
            <person name="Kawahara F."/>
            <person name="Miranda-Saavedra D."/>
            <person name="Mourier T."/>
            <person name="Nagra H."/>
            <person name="Otto T.D."/>
            <person name="Rawlings N."/>
            <person name="Sanchez A."/>
            <person name="Sanders M."/>
            <person name="Subramaniam C."/>
            <person name="Tay Y."/>
            <person name="Dear P."/>
            <person name="Doerig C."/>
            <person name="Gruber A."/>
            <person name="Parkinson J."/>
            <person name="Shirley M."/>
            <person name="Wan K.L."/>
            <person name="Berriman M."/>
            <person name="Tomley F."/>
            <person name="Pain A."/>
        </authorList>
    </citation>
    <scope>NUCLEOTIDE SEQUENCE [LARGE SCALE GENOMIC DNA]</scope>
    <source>
        <strain evidence="3">Houghton</strain>
    </source>
</reference>
<keyword evidence="4" id="KW-1185">Reference proteome</keyword>
<keyword evidence="1" id="KW-1133">Transmembrane helix</keyword>
<dbReference type="OrthoDB" id="350605at2759"/>
<gene>
    <name evidence="3" type="ORF">ENH_00010210</name>
</gene>
<protein>
    <submittedName>
        <fullName evidence="3">SAG family member</fullName>
    </submittedName>
</protein>
<dbReference type="GeneID" id="25471206"/>
<dbReference type="Proteomes" id="UP000030754">
    <property type="component" value="Unassembled WGS sequence"/>
</dbReference>
<feature type="transmembrane region" description="Helical" evidence="1">
    <location>
        <begin position="245"/>
        <end position="264"/>
    </location>
</feature>
<dbReference type="EMBL" id="HG722370">
    <property type="protein sequence ID" value="CDJ62188.1"/>
    <property type="molecule type" value="Genomic_DNA"/>
</dbReference>
<evidence type="ECO:0000313" key="3">
    <source>
        <dbReference type="EMBL" id="CDJ62188.1"/>
    </source>
</evidence>
<accession>U6MGJ7</accession>
<proteinExistence type="predicted"/>
<feature type="chain" id="PRO_5004673599" evidence="2">
    <location>
        <begin position="26"/>
        <end position="265"/>
    </location>
</feature>
<reference evidence="3" key="2">
    <citation type="submission" date="2013-10" db="EMBL/GenBank/DDBJ databases">
        <authorList>
            <person name="Aslett M."/>
        </authorList>
    </citation>
    <scope>NUCLEOTIDE SEQUENCE [LARGE SCALE GENOMIC DNA]</scope>
    <source>
        <strain evidence="3">Houghton</strain>
    </source>
</reference>
<evidence type="ECO:0000256" key="2">
    <source>
        <dbReference type="SAM" id="SignalP"/>
    </source>
</evidence>
<keyword evidence="1" id="KW-0472">Membrane</keyword>
<dbReference type="VEuPathDB" id="ToxoDB:ENH_00010210"/>
<dbReference type="AlphaFoldDB" id="U6MGJ7"/>
<organism evidence="3 4">
    <name type="scientific">Eimeria necatrix</name>
    <dbReference type="NCBI Taxonomy" id="51315"/>
    <lineage>
        <taxon>Eukaryota</taxon>
        <taxon>Sar</taxon>
        <taxon>Alveolata</taxon>
        <taxon>Apicomplexa</taxon>
        <taxon>Conoidasida</taxon>
        <taxon>Coccidia</taxon>
        <taxon>Eucoccidiorida</taxon>
        <taxon>Eimeriorina</taxon>
        <taxon>Eimeriidae</taxon>
        <taxon>Eimeria</taxon>
    </lineage>
</organism>
<dbReference type="RefSeq" id="XP_013439550.1">
    <property type="nucleotide sequence ID" value="XM_013584096.1"/>
</dbReference>
<sequence length="265" mass="27676">MPQLSLLACYAGLLAGAAAPNFSTAVPIRSAIDNPHDSLLDIRPISFARVGTAPAAEEKTDACLPVLNKLRLEGLNNLLSELVKATEEEVASSLQQPKAIGEKTKVTDIAAELAGSDKTCEAANATASPYSGLVITFDYSTAFDCEALINESFTAGLSHLQQANYDASDAATKMGVAPLDNLAAKNLAAIVSTKAGKVACAATKDCEAGKNVLFCYFIEPLGKVEAQPINADVYEALLQRQRGSAWTTAPGITAILFSVALILLS</sequence>
<evidence type="ECO:0000313" key="4">
    <source>
        <dbReference type="Proteomes" id="UP000030754"/>
    </source>
</evidence>
<keyword evidence="1" id="KW-0812">Transmembrane</keyword>